<dbReference type="EMBL" id="CP063767">
    <property type="protein sequence ID" value="QOY61541.1"/>
    <property type="molecule type" value="Genomic_DNA"/>
</dbReference>
<keyword evidence="7" id="KW-1185">Reference proteome</keyword>
<dbReference type="GO" id="GO:0016887">
    <property type="term" value="F:ATP hydrolysis activity"/>
    <property type="evidence" value="ECO:0007669"/>
    <property type="project" value="InterPro"/>
</dbReference>
<evidence type="ECO:0000256" key="1">
    <source>
        <dbReference type="ARBA" id="ARBA00005417"/>
    </source>
</evidence>
<dbReference type="InterPro" id="IPR003593">
    <property type="entry name" value="AAA+_ATPase"/>
</dbReference>
<proteinExistence type="inferred from homology"/>
<dbReference type="PROSITE" id="PS50893">
    <property type="entry name" value="ABC_TRANSPORTER_2"/>
    <property type="match status" value="1"/>
</dbReference>
<organism evidence="6 7">
    <name type="scientific">Thermophilibacter immobilis</name>
    <dbReference type="NCBI Taxonomy" id="2779519"/>
    <lineage>
        <taxon>Bacteria</taxon>
        <taxon>Bacillati</taxon>
        <taxon>Actinomycetota</taxon>
        <taxon>Coriobacteriia</taxon>
        <taxon>Coriobacteriales</taxon>
        <taxon>Atopobiaceae</taxon>
        <taxon>Thermophilibacter</taxon>
    </lineage>
</organism>
<comment type="similarity">
    <text evidence="1">Belongs to the ABC transporter superfamily.</text>
</comment>
<protein>
    <submittedName>
        <fullName evidence="6">ABC transporter ATP-binding protein</fullName>
    </submittedName>
</protein>
<dbReference type="Pfam" id="PF00005">
    <property type="entry name" value="ABC_tran"/>
    <property type="match status" value="1"/>
</dbReference>
<sequence>MADRGRGWSGRPAGGDRLRLCDGRGEVVGLEGKNGSGKTMAMRVVLGLVRPDEGEVEVAGEVLWRDASFPPSVGLLIEEPALLGTYSALANLRFLAAIRGVARDEDLRRALERVGLDPDDKKRVRKYSLGMKQRLGIAMALMEAPDLIVLDEPTNALDERACTELVGIIGEERARGAAILLSSHDADFLKATCDRVCHMESGRIKETGETR</sequence>
<name>A0A7S7MA68_9ACTN</name>
<dbReference type="Gene3D" id="3.40.50.300">
    <property type="entry name" value="P-loop containing nucleotide triphosphate hydrolases"/>
    <property type="match status" value="1"/>
</dbReference>
<dbReference type="InterPro" id="IPR017871">
    <property type="entry name" value="ABC_transporter-like_CS"/>
</dbReference>
<keyword evidence="4 6" id="KW-0067">ATP-binding</keyword>
<dbReference type="GO" id="GO:0005524">
    <property type="term" value="F:ATP binding"/>
    <property type="evidence" value="ECO:0007669"/>
    <property type="project" value="UniProtKB-KW"/>
</dbReference>
<evidence type="ECO:0000256" key="2">
    <source>
        <dbReference type="ARBA" id="ARBA00022448"/>
    </source>
</evidence>
<evidence type="ECO:0000256" key="4">
    <source>
        <dbReference type="ARBA" id="ARBA00022840"/>
    </source>
</evidence>
<keyword evidence="2" id="KW-0813">Transport</keyword>
<gene>
    <name evidence="6" type="ORF">INP52_02805</name>
</gene>
<dbReference type="SMART" id="SM00382">
    <property type="entry name" value="AAA"/>
    <property type="match status" value="1"/>
</dbReference>
<evidence type="ECO:0000259" key="5">
    <source>
        <dbReference type="PROSITE" id="PS50893"/>
    </source>
</evidence>
<feature type="domain" description="ABC transporter" evidence="5">
    <location>
        <begin position="1"/>
        <end position="211"/>
    </location>
</feature>
<dbReference type="PANTHER" id="PTHR43335:SF4">
    <property type="entry name" value="ABC TRANSPORTER, ATP-BINDING PROTEIN"/>
    <property type="match status" value="1"/>
</dbReference>
<dbReference type="AlphaFoldDB" id="A0A7S7MA68"/>
<dbReference type="InterPro" id="IPR027417">
    <property type="entry name" value="P-loop_NTPase"/>
</dbReference>
<dbReference type="InterPro" id="IPR003439">
    <property type="entry name" value="ABC_transporter-like_ATP-bd"/>
</dbReference>
<keyword evidence="3" id="KW-0547">Nucleotide-binding</keyword>
<evidence type="ECO:0000313" key="6">
    <source>
        <dbReference type="EMBL" id="QOY61541.1"/>
    </source>
</evidence>
<accession>A0A7S7MA68</accession>
<dbReference type="PROSITE" id="PS00211">
    <property type="entry name" value="ABC_TRANSPORTER_1"/>
    <property type="match status" value="1"/>
</dbReference>
<dbReference type="KEGG" id="tio:INP52_02805"/>
<dbReference type="PANTHER" id="PTHR43335">
    <property type="entry name" value="ABC TRANSPORTER, ATP-BINDING PROTEIN"/>
    <property type="match status" value="1"/>
</dbReference>
<dbReference type="Proteomes" id="UP000593735">
    <property type="component" value="Chromosome"/>
</dbReference>
<evidence type="ECO:0000256" key="3">
    <source>
        <dbReference type="ARBA" id="ARBA00022741"/>
    </source>
</evidence>
<reference evidence="6 7" key="1">
    <citation type="submission" date="2020-10" db="EMBL/GenBank/DDBJ databases">
        <title>Olsenella immobilis sp.nov., isolated from the mud in a fermentation cellar used for the production of Chinese strong-flavoured liquor.</title>
        <authorList>
            <person name="Lu L."/>
        </authorList>
    </citation>
    <scope>NUCLEOTIDE SEQUENCE [LARGE SCALE GENOMIC DNA]</scope>
    <source>
        <strain evidence="6 7">LZLJ-2</strain>
    </source>
</reference>
<dbReference type="SUPFAM" id="SSF52540">
    <property type="entry name" value="P-loop containing nucleoside triphosphate hydrolases"/>
    <property type="match status" value="1"/>
</dbReference>
<evidence type="ECO:0000313" key="7">
    <source>
        <dbReference type="Proteomes" id="UP000593735"/>
    </source>
</evidence>